<feature type="transmembrane region" description="Helical" evidence="8">
    <location>
        <begin position="58"/>
        <end position="80"/>
    </location>
</feature>
<evidence type="ECO:0000256" key="5">
    <source>
        <dbReference type="ARBA" id="ARBA00022692"/>
    </source>
</evidence>
<feature type="transmembrane region" description="Helical" evidence="8">
    <location>
        <begin position="17"/>
        <end position="38"/>
    </location>
</feature>
<keyword evidence="5 8" id="KW-0812">Transmembrane</keyword>
<proteinExistence type="predicted"/>
<evidence type="ECO:0000313" key="10">
    <source>
        <dbReference type="Proteomes" id="UP000004471"/>
    </source>
</evidence>
<dbReference type="InterPro" id="IPR018227">
    <property type="entry name" value="Amino_acid_transport_2"/>
</dbReference>
<dbReference type="AlphaFoldDB" id="F3FVL9"/>
<keyword evidence="4" id="KW-0997">Cell inner membrane</keyword>
<evidence type="ECO:0000313" key="9">
    <source>
        <dbReference type="EMBL" id="EGH34261.1"/>
    </source>
</evidence>
<keyword evidence="3" id="KW-1003">Cell membrane</keyword>
<dbReference type="PANTHER" id="PTHR35334:SF2">
    <property type="entry name" value="SERINE TRANSPORTER SDAC"/>
    <property type="match status" value="1"/>
</dbReference>
<sequence>MAVVRCGERFIVKAMSLMVYPFIVALLFLAIFLIPHWTGGILSTATTFPELSAFIPTLWLAIPVMVFSFNHTPIISAFAVDQKRQYGENAEVRSSQILARAHGLMVVMVLFFVFSCVLTLSPV</sequence>
<dbReference type="PANTHER" id="PTHR35334">
    <property type="entry name" value="SERINE TRANSPORTER"/>
    <property type="match status" value="1"/>
</dbReference>
<feature type="non-terminal residue" evidence="9">
    <location>
        <position position="123"/>
    </location>
</feature>
<dbReference type="Proteomes" id="UP000004471">
    <property type="component" value="Unassembled WGS sequence"/>
</dbReference>
<dbReference type="GO" id="GO:0005886">
    <property type="term" value="C:plasma membrane"/>
    <property type="evidence" value="ECO:0007669"/>
    <property type="project" value="UniProtKB-SubCell"/>
</dbReference>
<evidence type="ECO:0000256" key="1">
    <source>
        <dbReference type="ARBA" id="ARBA00004429"/>
    </source>
</evidence>
<comment type="caution">
    <text evidence="9">The sequence shown here is derived from an EMBL/GenBank/DDBJ whole genome shotgun (WGS) entry which is preliminary data.</text>
</comment>
<name>F3FVL9_PSESX</name>
<keyword evidence="6 8" id="KW-1133">Transmembrane helix</keyword>
<protein>
    <submittedName>
        <fullName evidence="9">Threonine/serine transporter</fullName>
    </submittedName>
</protein>
<evidence type="ECO:0000256" key="2">
    <source>
        <dbReference type="ARBA" id="ARBA00022448"/>
    </source>
</evidence>
<dbReference type="EMBL" id="AEAH01002359">
    <property type="protein sequence ID" value="EGH34261.1"/>
    <property type="molecule type" value="Genomic_DNA"/>
</dbReference>
<keyword evidence="2" id="KW-0813">Transport</keyword>
<comment type="subcellular location">
    <subcellularLocation>
        <location evidence="1">Cell inner membrane</location>
        <topology evidence="1">Multi-pass membrane protein</topology>
    </subcellularLocation>
</comment>
<evidence type="ECO:0000256" key="3">
    <source>
        <dbReference type="ARBA" id="ARBA00022475"/>
    </source>
</evidence>
<accession>F3FVL9</accession>
<feature type="transmembrane region" description="Helical" evidence="8">
    <location>
        <begin position="101"/>
        <end position="120"/>
    </location>
</feature>
<dbReference type="GO" id="GO:0003333">
    <property type="term" value="P:amino acid transmembrane transport"/>
    <property type="evidence" value="ECO:0007669"/>
    <property type="project" value="InterPro"/>
</dbReference>
<gene>
    <name evidence="9" type="ORF">PSYJA_37149</name>
</gene>
<reference evidence="9 10" key="1">
    <citation type="journal article" date="2011" name="PLoS Pathog.">
        <title>Dynamic evolution of pathogenicity revealed by sequencing and comparative genomics of 19 Pseudomonas syringae isolates.</title>
        <authorList>
            <person name="Baltrus D.A."/>
            <person name="Nishimura M.T."/>
            <person name="Romanchuk A."/>
            <person name="Chang J.H."/>
            <person name="Mukhtar M.S."/>
            <person name="Cherkis K."/>
            <person name="Roach J."/>
            <person name="Grant S.R."/>
            <person name="Jones C.D."/>
            <person name="Dangl J.L."/>
        </authorList>
    </citation>
    <scope>NUCLEOTIDE SEQUENCE [LARGE SCALE GENOMIC DNA]</scope>
    <source>
        <strain evidence="10">M301072PT</strain>
    </source>
</reference>
<organism evidence="9 10">
    <name type="scientific">Pseudomonas syringae pv. japonica str. M301072</name>
    <dbReference type="NCBI Taxonomy" id="629262"/>
    <lineage>
        <taxon>Bacteria</taxon>
        <taxon>Pseudomonadati</taxon>
        <taxon>Pseudomonadota</taxon>
        <taxon>Gammaproteobacteria</taxon>
        <taxon>Pseudomonadales</taxon>
        <taxon>Pseudomonadaceae</taxon>
        <taxon>Pseudomonas</taxon>
        <taxon>Pseudomonas syringae</taxon>
    </lineage>
</organism>
<evidence type="ECO:0000256" key="7">
    <source>
        <dbReference type="ARBA" id="ARBA00023136"/>
    </source>
</evidence>
<evidence type="ECO:0000256" key="8">
    <source>
        <dbReference type="SAM" id="Phobius"/>
    </source>
</evidence>
<evidence type="ECO:0000256" key="4">
    <source>
        <dbReference type="ARBA" id="ARBA00022519"/>
    </source>
</evidence>
<evidence type="ECO:0000256" key="6">
    <source>
        <dbReference type="ARBA" id="ARBA00022989"/>
    </source>
</evidence>
<dbReference type="HOGENOM" id="CLU_2020198_0_0_6"/>
<keyword evidence="7 8" id="KW-0472">Membrane</keyword>